<name>A0A1J7IQI9_9PEZI</name>
<accession>A0A1J7IQI9</accession>
<feature type="transmembrane region" description="Helical" evidence="2">
    <location>
        <begin position="54"/>
        <end position="78"/>
    </location>
</feature>
<evidence type="ECO:0000313" key="3">
    <source>
        <dbReference type="EMBL" id="OIW29467.1"/>
    </source>
</evidence>
<proteinExistence type="predicted"/>
<evidence type="ECO:0000256" key="1">
    <source>
        <dbReference type="SAM" id="MobiDB-lite"/>
    </source>
</evidence>
<keyword evidence="2" id="KW-0812">Transmembrane</keyword>
<gene>
    <name evidence="3" type="ORF">CONLIGDRAFT_680316</name>
</gene>
<organism evidence="3 4">
    <name type="scientific">Coniochaeta ligniaria NRRL 30616</name>
    <dbReference type="NCBI Taxonomy" id="1408157"/>
    <lineage>
        <taxon>Eukaryota</taxon>
        <taxon>Fungi</taxon>
        <taxon>Dikarya</taxon>
        <taxon>Ascomycota</taxon>
        <taxon>Pezizomycotina</taxon>
        <taxon>Sordariomycetes</taxon>
        <taxon>Sordariomycetidae</taxon>
        <taxon>Coniochaetales</taxon>
        <taxon>Coniochaetaceae</taxon>
        <taxon>Coniochaeta</taxon>
    </lineage>
</organism>
<reference evidence="3 4" key="1">
    <citation type="submission" date="2016-10" db="EMBL/GenBank/DDBJ databases">
        <title>Draft genome sequence of Coniochaeta ligniaria NRRL30616, a lignocellulolytic fungus for bioabatement of inhibitors in plant biomass hydrolysates.</title>
        <authorList>
            <consortium name="DOE Joint Genome Institute"/>
            <person name="Jimenez D.J."/>
            <person name="Hector R.E."/>
            <person name="Riley R."/>
            <person name="Sun H."/>
            <person name="Grigoriev I.V."/>
            <person name="Van Elsas J.D."/>
            <person name="Nichols N.N."/>
        </authorList>
    </citation>
    <scope>NUCLEOTIDE SEQUENCE [LARGE SCALE GENOMIC DNA]</scope>
    <source>
        <strain evidence="3 4">NRRL 30616</strain>
    </source>
</reference>
<dbReference type="EMBL" id="KV875097">
    <property type="protein sequence ID" value="OIW29467.1"/>
    <property type="molecule type" value="Genomic_DNA"/>
</dbReference>
<keyword evidence="2" id="KW-0472">Membrane</keyword>
<evidence type="ECO:0000313" key="4">
    <source>
        <dbReference type="Proteomes" id="UP000182658"/>
    </source>
</evidence>
<keyword evidence="4" id="KW-1185">Reference proteome</keyword>
<keyword evidence="2" id="KW-1133">Transmembrane helix</keyword>
<sequence>MASTETDVVLESIVIVRNEDHDISAPGTTSSFERTQAACEQQTQQWLRRNQSRIFGMVSKVAAIASLLLTALMAWPAITSSADTRMATLLAEWTSQKEYLEFCEAHNWESNGLGEPDIQGSAHMGPLALSTVVCCAGLLWFLFAFRRKFQKRYAMTNFRHIRRSIPRSGGEIIEHMWLVDSYRQIFPPGESSTSTTGTDLITQERRANLRHRSLGGKGTKRKLRKTPRMYGSDSPDTSDDDLFMTKKRNKKLPTDRLACPYPKKVYKNCVVGNFKHD</sequence>
<evidence type="ECO:0000256" key="2">
    <source>
        <dbReference type="SAM" id="Phobius"/>
    </source>
</evidence>
<feature type="transmembrane region" description="Helical" evidence="2">
    <location>
        <begin position="127"/>
        <end position="145"/>
    </location>
</feature>
<feature type="region of interest" description="Disordered" evidence="1">
    <location>
        <begin position="213"/>
        <end position="242"/>
    </location>
</feature>
<protein>
    <recommendedName>
        <fullName evidence="5">Transmembrane protein</fullName>
    </recommendedName>
</protein>
<feature type="compositionally biased region" description="Basic residues" evidence="1">
    <location>
        <begin position="213"/>
        <end position="227"/>
    </location>
</feature>
<dbReference type="InParanoid" id="A0A1J7IQI9"/>
<dbReference type="Proteomes" id="UP000182658">
    <property type="component" value="Unassembled WGS sequence"/>
</dbReference>
<dbReference type="AlphaFoldDB" id="A0A1J7IQI9"/>
<dbReference type="OrthoDB" id="194358at2759"/>
<evidence type="ECO:0008006" key="5">
    <source>
        <dbReference type="Google" id="ProtNLM"/>
    </source>
</evidence>